<dbReference type="EMBL" id="CP014806">
    <property type="protein sequence ID" value="AMX00665.1"/>
    <property type="molecule type" value="Genomic_DNA"/>
</dbReference>
<dbReference type="STRING" id="241244.ATY39_15330"/>
<dbReference type="GO" id="GO:0019867">
    <property type="term" value="C:outer membrane"/>
    <property type="evidence" value="ECO:0007669"/>
    <property type="project" value="InterPro"/>
</dbReference>
<dbReference type="GO" id="GO:0004553">
    <property type="term" value="F:hydrolase activity, hydrolyzing O-glycosyl compounds"/>
    <property type="evidence" value="ECO:0007669"/>
    <property type="project" value="InterPro"/>
</dbReference>
<dbReference type="Pfam" id="PF06725">
    <property type="entry name" value="3D"/>
    <property type="match status" value="1"/>
</dbReference>
<organism evidence="3 4">
    <name type="scientific">Rummeliibacillus stabekisii</name>
    <dbReference type="NCBI Taxonomy" id="241244"/>
    <lineage>
        <taxon>Bacteria</taxon>
        <taxon>Bacillati</taxon>
        <taxon>Bacillota</taxon>
        <taxon>Bacilli</taxon>
        <taxon>Bacillales</taxon>
        <taxon>Caryophanaceae</taxon>
        <taxon>Rummeliibacillus</taxon>
    </lineage>
</organism>
<dbReference type="CDD" id="cd22786">
    <property type="entry name" value="DPBB_YuiC-like"/>
    <property type="match status" value="1"/>
</dbReference>
<dbReference type="InterPro" id="IPR003646">
    <property type="entry name" value="SH3-like_bac-type"/>
</dbReference>
<proteinExistence type="predicted"/>
<evidence type="ECO:0000313" key="3">
    <source>
        <dbReference type="EMBL" id="AMX00665.1"/>
    </source>
</evidence>
<dbReference type="Gene3D" id="2.30.30.40">
    <property type="entry name" value="SH3 Domains"/>
    <property type="match status" value="1"/>
</dbReference>
<dbReference type="SUPFAM" id="SSF50685">
    <property type="entry name" value="Barwin-like endoglucanases"/>
    <property type="match status" value="1"/>
</dbReference>
<gene>
    <name evidence="3" type="ORF">ATY39_15330</name>
</gene>
<feature type="domain" description="SH3b" evidence="2">
    <location>
        <begin position="100"/>
        <end position="162"/>
    </location>
</feature>
<accession>A0A143HG23</accession>
<evidence type="ECO:0000313" key="4">
    <source>
        <dbReference type="Proteomes" id="UP000076021"/>
    </source>
</evidence>
<sequence>MMKEKLSITKNLKRIFGVTVLAIMVSPVLTSSIFAENSFNIQQNQQVQSNENAMDRGDTSTTVAGFLKQPANDAAQSEVRVEKAIDVVENSHKKITMVSSARKYHTTDRLNLRKGPGTKYKVKTLIPKGHNVTYKGRKGNWYKVSYKNHTGYVAKQYLRIGIKKVSKPVSNKSMYVSSTAYTAYCKGCSGKTATGINLRKNPYKKVIAVDPKVIPLRSMVYVNGYGLAVAGDTGGAIKGRKIDVFMPSKKKAYSWGRRTVKVTIQK</sequence>
<keyword evidence="4" id="KW-1185">Reference proteome</keyword>
<dbReference type="SMART" id="SM00287">
    <property type="entry name" value="SH3b"/>
    <property type="match status" value="1"/>
</dbReference>
<dbReference type="InterPro" id="IPR010611">
    <property type="entry name" value="3D_dom"/>
</dbReference>
<dbReference type="AlphaFoldDB" id="A0A143HG23"/>
<dbReference type="OrthoDB" id="9798935at2"/>
<keyword evidence="1" id="KW-0732">Signal</keyword>
<dbReference type="GO" id="GO:0009254">
    <property type="term" value="P:peptidoglycan turnover"/>
    <property type="evidence" value="ECO:0007669"/>
    <property type="project" value="InterPro"/>
</dbReference>
<name>A0A143HG23_9BACL</name>
<protein>
    <recommendedName>
        <fullName evidence="2">SH3b domain-containing protein</fullName>
    </recommendedName>
</protein>
<dbReference type="Pfam" id="PF08239">
    <property type="entry name" value="SH3_3"/>
    <property type="match status" value="1"/>
</dbReference>
<reference evidence="3 4" key="1">
    <citation type="journal article" date="2016" name="Genome Announc.">
        <title>Whole-Genome Sequence of Rummeliibacillus stabekisii Strain PP9 Isolated from Antarctic Soil.</title>
        <authorList>
            <person name="da Mota F.F."/>
            <person name="Vollu R.E."/>
            <person name="Jurelevicius D."/>
            <person name="Seldin L."/>
        </authorList>
    </citation>
    <scope>NUCLEOTIDE SEQUENCE [LARGE SCALE GENOMIC DNA]</scope>
    <source>
        <strain evidence="3 4">PP9</strain>
    </source>
</reference>
<reference evidence="4" key="2">
    <citation type="submission" date="2016-03" db="EMBL/GenBank/DDBJ databases">
        <authorList>
            <person name="Ploux O."/>
        </authorList>
    </citation>
    <scope>NUCLEOTIDE SEQUENCE [LARGE SCALE GENOMIC DNA]</scope>
    <source>
        <strain evidence="4">PP9</strain>
    </source>
</reference>
<dbReference type="InterPro" id="IPR051933">
    <property type="entry name" value="Resuscitation_pf_RpfB"/>
</dbReference>
<dbReference type="KEGG" id="rst:ATY39_15330"/>
<dbReference type="PANTHER" id="PTHR39160:SF6">
    <property type="entry name" value="CELL WALL-BINDING PROTEIN YOCH"/>
    <property type="match status" value="1"/>
</dbReference>
<dbReference type="PROSITE" id="PS51781">
    <property type="entry name" value="SH3B"/>
    <property type="match status" value="1"/>
</dbReference>
<dbReference type="InterPro" id="IPR036908">
    <property type="entry name" value="RlpA-like_sf"/>
</dbReference>
<dbReference type="PANTHER" id="PTHR39160">
    <property type="entry name" value="CELL WALL-BINDING PROTEIN YOCH"/>
    <property type="match status" value="1"/>
</dbReference>
<dbReference type="Proteomes" id="UP000076021">
    <property type="component" value="Chromosome"/>
</dbReference>
<dbReference type="Gene3D" id="2.40.40.10">
    <property type="entry name" value="RlpA-like domain"/>
    <property type="match status" value="1"/>
</dbReference>
<evidence type="ECO:0000256" key="1">
    <source>
        <dbReference type="ARBA" id="ARBA00022729"/>
    </source>
</evidence>
<evidence type="ECO:0000259" key="2">
    <source>
        <dbReference type="PROSITE" id="PS51781"/>
    </source>
</evidence>